<reference evidence="1 2" key="1">
    <citation type="submission" date="2015-08" db="EMBL/GenBank/DDBJ databases">
        <title>Genome sequence of the pristinamycin over-producing bacterium Streptomyces pristinaespiralis HCCB10218.</title>
        <authorList>
            <person name="Tian J."/>
            <person name="Yang J."/>
            <person name="Li L."/>
            <person name="Ruan L."/>
            <person name="Wei W."/>
            <person name="Zheng G."/>
            <person name="Wei Z."/>
            <person name="Yang S."/>
            <person name="Ge M."/>
            <person name="Jiang W."/>
            <person name="Lu Y."/>
        </authorList>
    </citation>
    <scope>NUCLEOTIDE SEQUENCE [LARGE SCALE GENOMIC DNA]</scope>
    <source>
        <strain evidence="1 2">HCCB 10218</strain>
    </source>
</reference>
<evidence type="ECO:0000313" key="1">
    <source>
        <dbReference type="EMBL" id="ALC21982.1"/>
    </source>
</evidence>
<evidence type="ECO:0000313" key="2">
    <source>
        <dbReference type="Proteomes" id="UP000060513"/>
    </source>
</evidence>
<dbReference type="Proteomes" id="UP000060513">
    <property type="component" value="Chromosome"/>
</dbReference>
<organism evidence="1">
    <name type="scientific">Streptomyces pristinaespiralis</name>
    <dbReference type="NCBI Taxonomy" id="38300"/>
    <lineage>
        <taxon>Bacteria</taxon>
        <taxon>Bacillati</taxon>
        <taxon>Actinomycetota</taxon>
        <taxon>Actinomycetes</taxon>
        <taxon>Kitasatosporales</taxon>
        <taxon>Streptomycetaceae</taxon>
        <taxon>Streptomyces</taxon>
    </lineage>
</organism>
<proteinExistence type="predicted"/>
<dbReference type="InterPro" id="IPR020311">
    <property type="entry name" value="Uncharacterised_Rv0898c"/>
</dbReference>
<dbReference type="GeneID" id="97235298"/>
<dbReference type="OMA" id="ALDQCWD"/>
<dbReference type="PATRIC" id="fig|38300.4.peg.3858"/>
<dbReference type="Pfam" id="PF10944">
    <property type="entry name" value="DUF2630"/>
    <property type="match status" value="1"/>
</dbReference>
<dbReference type="STRING" id="38300.SPRI_3676"/>
<dbReference type="EMBL" id="CP011340">
    <property type="protein sequence ID" value="ALC21982.1"/>
    <property type="molecule type" value="Genomic_DNA"/>
</dbReference>
<dbReference type="AlphaFoldDB" id="A0A0M4DTB1"/>
<dbReference type="KEGG" id="spri:SPRI_3676"/>
<name>A0A0M4DTB1_STRPR</name>
<gene>
    <name evidence="1" type="ORF">SPRI_3676</name>
</gene>
<dbReference type="RefSeq" id="WP_005314669.1">
    <property type="nucleotide sequence ID" value="NZ_CP011340.1"/>
</dbReference>
<accession>A0A0M4DTB1</accession>
<dbReference type="OrthoDB" id="7376174at2"/>
<protein>
    <submittedName>
        <fullName evidence="1">Uncharacterized protein</fullName>
    </submittedName>
</protein>
<sequence length="89" mass="10501">MDHEQQNEQVDEQIIDDIGNLVAEERALRDRSADQRGLGPDEQARLRQLEIRLDQCWDLLRRRRAKAEFGEDPGTVRERPAEEVENYRS</sequence>